<dbReference type="SMART" id="SM00460">
    <property type="entry name" value="TGc"/>
    <property type="match status" value="1"/>
</dbReference>
<dbReference type="InterPro" id="IPR052557">
    <property type="entry name" value="CAP/Cytokinesis_protein"/>
</dbReference>
<dbReference type="InterPro" id="IPR002931">
    <property type="entry name" value="Transglutaminase-like"/>
</dbReference>
<organism evidence="2 3">
    <name type="scientific">Solibaculum mannosilyticum</name>
    <dbReference type="NCBI Taxonomy" id="2780922"/>
    <lineage>
        <taxon>Bacteria</taxon>
        <taxon>Bacillati</taxon>
        <taxon>Bacillota</taxon>
        <taxon>Clostridia</taxon>
        <taxon>Eubacteriales</taxon>
        <taxon>Oscillospiraceae</taxon>
        <taxon>Solibaculum</taxon>
    </lineage>
</organism>
<dbReference type="PANTHER" id="PTHR46333:SF2">
    <property type="entry name" value="CYTOKINESIS PROTEIN 3"/>
    <property type="match status" value="1"/>
</dbReference>
<dbReference type="Gene3D" id="3.10.620.30">
    <property type="match status" value="1"/>
</dbReference>
<dbReference type="InterPro" id="IPR038765">
    <property type="entry name" value="Papain-like_cys_pep_sf"/>
</dbReference>
<reference evidence="3" key="1">
    <citation type="submission" date="2020-07" db="EMBL/GenBank/DDBJ databases">
        <title>Complete genome sequencing of Clostridia bacterium strain 12CBH8.</title>
        <authorList>
            <person name="Sakamoto M."/>
            <person name="Murakami T."/>
            <person name="Mori H."/>
        </authorList>
    </citation>
    <scope>NUCLEOTIDE SEQUENCE [LARGE SCALE GENOMIC DNA]</scope>
    <source>
        <strain evidence="3">12CBH8</strain>
    </source>
</reference>
<keyword evidence="3" id="KW-1185">Reference proteome</keyword>
<protein>
    <recommendedName>
        <fullName evidence="1">Transglutaminase-like domain-containing protein</fullName>
    </recommendedName>
</protein>
<dbReference type="PANTHER" id="PTHR46333">
    <property type="entry name" value="CYTOKINESIS PROTEIN 3"/>
    <property type="match status" value="1"/>
</dbReference>
<dbReference type="AlphaFoldDB" id="A0A7I8D9J7"/>
<dbReference type="KEGG" id="sman:C12CBH8_19330"/>
<dbReference type="EMBL" id="AP023321">
    <property type="protein sequence ID" value="BCI61294.1"/>
    <property type="molecule type" value="Genomic_DNA"/>
</dbReference>
<proteinExistence type="predicted"/>
<evidence type="ECO:0000313" key="3">
    <source>
        <dbReference type="Proteomes" id="UP000593890"/>
    </source>
</evidence>
<sequence length="428" mass="48669">MIAKREKGHCALFLFVKKGLLLAAALGILLCSGCGNSSVSSLQWRFPLHLPAGSEPVWTKPYYEGLNDEQKEAYREIYQLSDRLGTETISLGNRLSAGEVREVLEAYYKDTPEHFWIVEGMETFWMEGDNAFLELRYLFADEASRSRAVDQMEAVLDRALASLRSNMDDFTKELTLHDWLIEQCVYDREAYETVLEERPIQGMEASFSAWGALVEGKAACAGYARAMQLLLGAAGIPCSYLSGTGIDPDTGRSFTHAWNVVTIEGKSYHLDSTWNDQGTWLVQDGQYRFSGEGEHYISHRYFNQTDRQMALDHQDFAFQGCNSTDANYFVRQGLVVSRLDEAEQAALVERLTRIGMEQEQPLLELWAPKEVQTLFDKLVHPEDGMLYQCLKAANQQMRKKVFQEGQAVAWYQEESGIITIRALYEEEE</sequence>
<dbReference type="SUPFAM" id="SSF54001">
    <property type="entry name" value="Cysteine proteinases"/>
    <property type="match status" value="1"/>
</dbReference>
<name>A0A7I8D9J7_9FIRM</name>
<evidence type="ECO:0000313" key="2">
    <source>
        <dbReference type="EMBL" id="BCI61294.1"/>
    </source>
</evidence>
<dbReference type="Pfam" id="PF01841">
    <property type="entry name" value="Transglut_core"/>
    <property type="match status" value="1"/>
</dbReference>
<dbReference type="GO" id="GO:0005737">
    <property type="term" value="C:cytoplasm"/>
    <property type="evidence" value="ECO:0007669"/>
    <property type="project" value="TreeGrafter"/>
</dbReference>
<gene>
    <name evidence="2" type="ORF">C12CBH8_19330</name>
</gene>
<feature type="domain" description="Transglutaminase-like" evidence="1">
    <location>
        <begin position="212"/>
        <end position="274"/>
    </location>
</feature>
<evidence type="ECO:0000259" key="1">
    <source>
        <dbReference type="SMART" id="SM00460"/>
    </source>
</evidence>
<accession>A0A7I8D9J7</accession>
<dbReference type="Proteomes" id="UP000593890">
    <property type="component" value="Chromosome"/>
</dbReference>